<dbReference type="AlphaFoldDB" id="A0AA88XLU8"/>
<dbReference type="PANTHER" id="PTHR43591:SF101">
    <property type="entry name" value="METHYLTRANSFERASE-LIKE PROTEIN 27"/>
    <property type="match status" value="1"/>
</dbReference>
<dbReference type="InterPro" id="IPR029063">
    <property type="entry name" value="SAM-dependent_MTases_sf"/>
</dbReference>
<accession>A0AA88XLU8</accession>
<feature type="domain" description="Methyltransferase" evidence="1">
    <location>
        <begin position="76"/>
        <end position="166"/>
    </location>
</feature>
<evidence type="ECO:0000313" key="3">
    <source>
        <dbReference type="Proteomes" id="UP001186944"/>
    </source>
</evidence>
<evidence type="ECO:0000259" key="1">
    <source>
        <dbReference type="Pfam" id="PF13649"/>
    </source>
</evidence>
<protein>
    <recommendedName>
        <fullName evidence="1">Methyltransferase domain-containing protein</fullName>
    </recommendedName>
</protein>
<sequence length="224" mass="25327">MTSESVQLTDEDKGVFETARKVFSGELNMEQVKDFYDDWVTTYEKDCVPGRYNAHLLAAEAVNSTYPENRDQIILLDVAAGTGMLGEELLKSGFKHLHALDASEGMLNKAKEKDIYEKIYCDFLTENPLPIEQDTYDCSACSGGFGAGHIPSGALKELVRLTKPGGMIIFSMREEFLNSEEYRDKLEPMMQQLETSGKWTREERSVVPNYFCGKNGIVYRFKVI</sequence>
<name>A0AA88XLU8_PINIB</name>
<dbReference type="SUPFAM" id="SSF53335">
    <property type="entry name" value="S-adenosyl-L-methionine-dependent methyltransferases"/>
    <property type="match status" value="1"/>
</dbReference>
<organism evidence="2 3">
    <name type="scientific">Pinctada imbricata</name>
    <name type="common">Atlantic pearl-oyster</name>
    <name type="synonym">Pinctada martensii</name>
    <dbReference type="NCBI Taxonomy" id="66713"/>
    <lineage>
        <taxon>Eukaryota</taxon>
        <taxon>Metazoa</taxon>
        <taxon>Spiralia</taxon>
        <taxon>Lophotrochozoa</taxon>
        <taxon>Mollusca</taxon>
        <taxon>Bivalvia</taxon>
        <taxon>Autobranchia</taxon>
        <taxon>Pteriomorphia</taxon>
        <taxon>Pterioida</taxon>
        <taxon>Pterioidea</taxon>
        <taxon>Pteriidae</taxon>
        <taxon>Pinctada</taxon>
    </lineage>
</organism>
<dbReference type="InterPro" id="IPR041698">
    <property type="entry name" value="Methyltransf_25"/>
</dbReference>
<dbReference type="Pfam" id="PF13649">
    <property type="entry name" value="Methyltransf_25"/>
    <property type="match status" value="1"/>
</dbReference>
<dbReference type="EMBL" id="VSWD01000011">
    <property type="protein sequence ID" value="KAK3087751.1"/>
    <property type="molecule type" value="Genomic_DNA"/>
</dbReference>
<gene>
    <name evidence="2" type="ORF">FSP39_010123</name>
</gene>
<reference evidence="2" key="1">
    <citation type="submission" date="2019-08" db="EMBL/GenBank/DDBJ databases">
        <title>The improved chromosome-level genome for the pearl oyster Pinctada fucata martensii using PacBio sequencing and Hi-C.</title>
        <authorList>
            <person name="Zheng Z."/>
        </authorList>
    </citation>
    <scope>NUCLEOTIDE SEQUENCE</scope>
    <source>
        <strain evidence="2">ZZ-2019</strain>
        <tissue evidence="2">Adductor muscle</tissue>
    </source>
</reference>
<dbReference type="CDD" id="cd02440">
    <property type="entry name" value="AdoMet_MTases"/>
    <property type="match status" value="1"/>
</dbReference>
<evidence type="ECO:0000313" key="2">
    <source>
        <dbReference type="EMBL" id="KAK3087751.1"/>
    </source>
</evidence>
<comment type="caution">
    <text evidence="2">The sequence shown here is derived from an EMBL/GenBank/DDBJ whole genome shotgun (WGS) entry which is preliminary data.</text>
</comment>
<dbReference type="Gene3D" id="3.40.50.150">
    <property type="entry name" value="Vaccinia Virus protein VP39"/>
    <property type="match status" value="1"/>
</dbReference>
<proteinExistence type="predicted"/>
<dbReference type="PANTHER" id="PTHR43591">
    <property type="entry name" value="METHYLTRANSFERASE"/>
    <property type="match status" value="1"/>
</dbReference>
<dbReference type="Proteomes" id="UP001186944">
    <property type="component" value="Unassembled WGS sequence"/>
</dbReference>
<keyword evidence="3" id="KW-1185">Reference proteome</keyword>